<keyword evidence="2" id="KW-1185">Reference proteome</keyword>
<dbReference type="Pfam" id="PF05717">
    <property type="entry name" value="TnpB_IS66"/>
    <property type="match status" value="1"/>
</dbReference>
<accession>A0ABR6TDA1</accession>
<reference evidence="1 2" key="1">
    <citation type="submission" date="2020-04" db="EMBL/GenBank/DDBJ databases">
        <title>Pseudomonas crami sp. nov., a novel proteolytic bacterial species isolated from cream.</title>
        <authorList>
            <person name="Hofmann K."/>
            <person name="Woller A."/>
            <person name="Huptas C."/>
            <person name="Wenning M."/>
            <person name="Scherer S."/>
            <person name="Doll E.V."/>
        </authorList>
    </citation>
    <scope>NUCLEOTIDE SEQUENCE [LARGE SCALE GENOMIC DNA]</scope>
    <source>
        <strain evidence="1 2">WS 5096</strain>
    </source>
</reference>
<evidence type="ECO:0000313" key="1">
    <source>
        <dbReference type="EMBL" id="MBC2383943.1"/>
    </source>
</evidence>
<gene>
    <name evidence="1" type="ORF">HF209_23690</name>
</gene>
<name>A0ABR6TDA1_9PSED</name>
<comment type="caution">
    <text evidence="1">The sequence shown here is derived from an EMBL/GenBank/DDBJ whole genome shotgun (WGS) entry which is preliminary data.</text>
</comment>
<proteinExistence type="predicted"/>
<sequence length="70" mass="8138">MERLRDNRIKILVHDGLKIWLATRRLNQGLFFGPGVRHGNLDNLDAEQLQAFVLGSPWQRVGYRRVLTVL</sequence>
<dbReference type="RefSeq" id="WP_080981191.1">
    <property type="nucleotide sequence ID" value="NZ_JAAXCZ010000013.1"/>
</dbReference>
<organism evidence="1 2">
    <name type="scientific">Pseudomonas cremoris</name>
    <dbReference type="NCBI Taxonomy" id="2724178"/>
    <lineage>
        <taxon>Bacteria</taxon>
        <taxon>Pseudomonadati</taxon>
        <taxon>Pseudomonadota</taxon>
        <taxon>Gammaproteobacteria</taxon>
        <taxon>Pseudomonadales</taxon>
        <taxon>Pseudomonadaceae</taxon>
        <taxon>Pseudomonas</taxon>
    </lineage>
</organism>
<dbReference type="Proteomes" id="UP000534677">
    <property type="component" value="Unassembled WGS sequence"/>
</dbReference>
<dbReference type="InterPro" id="IPR008878">
    <property type="entry name" value="Transposase_IS66_Orf2"/>
</dbReference>
<dbReference type="EMBL" id="JAAXCZ010000013">
    <property type="protein sequence ID" value="MBC2383943.1"/>
    <property type="molecule type" value="Genomic_DNA"/>
</dbReference>
<evidence type="ECO:0000313" key="2">
    <source>
        <dbReference type="Proteomes" id="UP000534677"/>
    </source>
</evidence>
<protein>
    <submittedName>
        <fullName evidence="1">Transposase</fullName>
    </submittedName>
</protein>